<name>A0A060UQJ7_9PROT</name>
<protein>
    <submittedName>
        <fullName evidence="1">Uncharacterized protein</fullName>
    </submittedName>
</protein>
<sequence>MQRHLTAFETHLMVATGPRMLTFVTTTGRFAETASDPATNTAPVLFRALCRRNCI</sequence>
<comment type="caution">
    <text evidence="1">The sequence shown here is derived from an EMBL/GenBank/DDBJ whole genome shotgun (WGS) entry which is preliminary data.</text>
</comment>
<proteinExistence type="predicted"/>
<gene>
    <name evidence="1" type="ORF">AFERRI_420023</name>
</gene>
<dbReference type="AlphaFoldDB" id="A0A060UQJ7"/>
<organism evidence="1">
    <name type="scientific">Acidithiobacillus ferrivorans</name>
    <dbReference type="NCBI Taxonomy" id="160808"/>
    <lineage>
        <taxon>Bacteria</taxon>
        <taxon>Pseudomonadati</taxon>
        <taxon>Pseudomonadota</taxon>
        <taxon>Acidithiobacillia</taxon>
        <taxon>Acidithiobacillales</taxon>
        <taxon>Acidithiobacillaceae</taxon>
        <taxon>Acidithiobacillus</taxon>
    </lineage>
</organism>
<dbReference type="EMBL" id="CCCS020000037">
    <property type="protein sequence ID" value="CDQ10725.1"/>
    <property type="molecule type" value="Genomic_DNA"/>
</dbReference>
<accession>A0A060UQJ7</accession>
<reference evidence="1" key="1">
    <citation type="submission" date="2014-03" db="EMBL/GenBank/DDBJ databases">
        <authorList>
            <person name="Genoscope - CEA"/>
        </authorList>
    </citation>
    <scope>NUCLEOTIDE SEQUENCE [LARGE SCALE GENOMIC DNA]</scope>
    <source>
        <strain evidence="1">CF27</strain>
    </source>
</reference>
<evidence type="ECO:0000313" key="1">
    <source>
        <dbReference type="EMBL" id="CDQ10725.1"/>
    </source>
</evidence>
<reference evidence="1" key="2">
    <citation type="submission" date="2014-07" db="EMBL/GenBank/DDBJ databases">
        <title>Initial genome analysis of the psychrotolerant acidophile Acidithiobacillus ferrivorans CF27: insights into iron and sulfur oxidation pathways and into biofilm formation.</title>
        <authorList>
            <person name="Talla E."/>
            <person name="Hedrich S."/>
            <person name="Mangenot S."/>
            <person name="Ji B."/>
            <person name="Johnson D.B."/>
            <person name="Barbe V."/>
            <person name="Bonnefoy V."/>
        </authorList>
    </citation>
    <scope>NUCLEOTIDE SEQUENCE [LARGE SCALE GENOMIC DNA]</scope>
    <source>
        <strain evidence="1">CF27</strain>
    </source>
</reference>